<dbReference type="FunCoup" id="H3CK36">
    <property type="interactions" value="510"/>
</dbReference>
<evidence type="ECO:0000256" key="3">
    <source>
        <dbReference type="ARBA" id="ARBA00004496"/>
    </source>
</evidence>
<evidence type="ECO:0000313" key="13">
    <source>
        <dbReference type="Ensembl" id="ENSTNIP00000008615.1"/>
    </source>
</evidence>
<reference evidence="13" key="3">
    <citation type="submission" date="2025-09" db="UniProtKB">
        <authorList>
            <consortium name="Ensembl"/>
        </authorList>
    </citation>
    <scope>IDENTIFICATION</scope>
</reference>
<organism evidence="13 14">
    <name type="scientific">Tetraodon nigroviridis</name>
    <name type="common">Spotted green pufferfish</name>
    <name type="synonym">Chelonodon nigroviridis</name>
    <dbReference type="NCBI Taxonomy" id="99883"/>
    <lineage>
        <taxon>Eukaryota</taxon>
        <taxon>Metazoa</taxon>
        <taxon>Chordata</taxon>
        <taxon>Craniata</taxon>
        <taxon>Vertebrata</taxon>
        <taxon>Euteleostomi</taxon>
        <taxon>Actinopterygii</taxon>
        <taxon>Neopterygii</taxon>
        <taxon>Teleostei</taxon>
        <taxon>Neoteleostei</taxon>
        <taxon>Acanthomorphata</taxon>
        <taxon>Eupercaria</taxon>
        <taxon>Tetraodontiformes</taxon>
        <taxon>Tetradontoidea</taxon>
        <taxon>Tetraodontidae</taxon>
        <taxon>Tetraodon</taxon>
    </lineage>
</organism>
<dbReference type="InterPro" id="IPR045700">
    <property type="entry name" value="Rab3GAP1"/>
</dbReference>
<keyword evidence="14" id="KW-1185">Reference proteome</keyword>
<name>H3CK36_TETNG</name>
<feature type="region of interest" description="Disordered" evidence="10">
    <location>
        <begin position="495"/>
        <end position="530"/>
    </location>
</feature>
<dbReference type="HOGENOM" id="CLU_012561_1_0_1"/>
<dbReference type="STRING" id="99883.ENSTNIP00000008615"/>
<keyword evidence="7" id="KW-0963">Cytoplasm</keyword>
<keyword evidence="9" id="KW-0333">Golgi apparatus</keyword>
<feature type="region of interest" description="Disordered" evidence="10">
    <location>
        <begin position="543"/>
        <end position="563"/>
    </location>
</feature>
<evidence type="ECO:0000256" key="2">
    <source>
        <dbReference type="ARBA" id="ARBA00004240"/>
    </source>
</evidence>
<evidence type="ECO:0000256" key="1">
    <source>
        <dbReference type="ARBA" id="ARBA00004222"/>
    </source>
</evidence>
<keyword evidence="6" id="KW-0343">GTPase activation</keyword>
<accession>H3CK36</accession>
<evidence type="ECO:0000256" key="4">
    <source>
        <dbReference type="ARBA" id="ARBA00008856"/>
    </source>
</evidence>
<sequence>MAADSDTESEVFEITDFTTASEWERFVSRVEEVLNEWKLIGNSEENVCLRSEFTSGTWEERFEENQFADYKFDITYHFLKQEHVRDDQKEEPKEGTCMRRSNGKKIRRVASCSGIRLLVPVRGLDTMCIHSKCCQLKYKLLYVHSLICFLVLKKVGSLRSRLYIFQISVGCTISPVPPVNIAIRFTYILQDWQQYSWPQQPPDFDTPLGGEVGGVEFGKLPFGACEEPISELHLATTWPRLTEGLVVDNDVYSDLDPLQAPLWTVRVRTTENPQCLLGDVLIEFFKLCCKKETTEEIFGRGLVEEEGKENTDITSALSKLTPSATVPIHKLSVSNMVHSARKHIRRHRHVDESPLNTGVLNSIMLYLFPDASVEKPSDYTKTKAEQSRTPGKAEQDKNSDYNLFSQLKSAPSDSLTYRLALCLCLVNYNYGGLRAVAHVWQEFVLELRYRWENNYLIFGLAGGSPDLRCCLLHQKLQMLNCCIERKKARDDARKVLDEGKERSHRDSGSSSASAFTSTKEASPGKSWDSWSDSEEEFFECLSDQGEMEAPQTEENSKRKAEGRLHQHNSMTLLNSSEPLYVPVTQEPAPMTEDLLEEQSEVLAKLGTSAEGTHLRARMQSACLLSDMESFKAANPGCVLEDFVRWYSPRDYVEEEAVDETGSPVMKGQLSARMNIPGNMWVEAWETARVTPARRQKRLFDDTKEAEKVLHYMAMQKPADVSRHLLPCLLHGAILKLKEEGKTESAEHLPSVQISLQQMVCQASKLLLTPARDYKRLEDFINQLVSMETAITQARSLKAKFSICDKGEEKEELEKFVRSLLEEPEVLVIGAGQGPAGSIIHRMFVSAQRAAVLPPLDEDFNQELSPLSAGSSKVPDFPSPAGREILLRTCVPRPAPYSKALPQRLFCVMLKDEFRLAGAFSSDTCFF</sequence>
<evidence type="ECO:0000256" key="7">
    <source>
        <dbReference type="ARBA" id="ARBA00022490"/>
    </source>
</evidence>
<evidence type="ECO:0000256" key="8">
    <source>
        <dbReference type="ARBA" id="ARBA00022824"/>
    </source>
</evidence>
<comment type="subcellular location">
    <subcellularLocation>
        <location evidence="3">Cytoplasm</location>
    </subcellularLocation>
    <subcellularLocation>
        <location evidence="2">Endoplasmic reticulum</location>
    </subcellularLocation>
    <subcellularLocation>
        <location evidence="1">Golgi apparatus</location>
        <location evidence="1">cis-Golgi network</location>
    </subcellularLocation>
</comment>
<feature type="compositionally biased region" description="Low complexity" evidence="10">
    <location>
        <begin position="508"/>
        <end position="530"/>
    </location>
</feature>
<reference evidence="14" key="1">
    <citation type="journal article" date="2004" name="Nature">
        <title>Genome duplication in the teleost fish Tetraodon nigroviridis reveals the early vertebrate proto-karyotype.</title>
        <authorList>
            <person name="Jaillon O."/>
            <person name="Aury J.-M."/>
            <person name="Brunet F."/>
            <person name="Petit J.-L."/>
            <person name="Stange-Thomann N."/>
            <person name="Mauceli E."/>
            <person name="Bouneau L."/>
            <person name="Fischer C."/>
            <person name="Ozouf-Costaz C."/>
            <person name="Bernot A."/>
            <person name="Nicaud S."/>
            <person name="Jaffe D."/>
            <person name="Fisher S."/>
            <person name="Lutfalla G."/>
            <person name="Dossat C."/>
            <person name="Segurens B."/>
            <person name="Dasilva C."/>
            <person name="Salanoubat M."/>
            <person name="Levy M."/>
            <person name="Boudet N."/>
            <person name="Castellano S."/>
            <person name="Anthouard V."/>
            <person name="Jubin C."/>
            <person name="Castelli V."/>
            <person name="Katinka M."/>
            <person name="Vacherie B."/>
            <person name="Biemont C."/>
            <person name="Skalli Z."/>
            <person name="Cattolico L."/>
            <person name="Poulain J."/>
            <person name="De Berardinis V."/>
            <person name="Cruaud C."/>
            <person name="Duprat S."/>
            <person name="Brottier P."/>
            <person name="Coutanceau J.-P."/>
            <person name="Gouzy J."/>
            <person name="Parra G."/>
            <person name="Lardier G."/>
            <person name="Chapple C."/>
            <person name="McKernan K.J."/>
            <person name="McEwan P."/>
            <person name="Bosak S."/>
            <person name="Kellis M."/>
            <person name="Volff J.-N."/>
            <person name="Guigo R."/>
            <person name="Zody M.C."/>
            <person name="Mesirov J."/>
            <person name="Lindblad-Toh K."/>
            <person name="Birren B."/>
            <person name="Nusbaum C."/>
            <person name="Kahn D."/>
            <person name="Robinson-Rechavi M."/>
            <person name="Laudet V."/>
            <person name="Schachter V."/>
            <person name="Quetier F."/>
            <person name="Saurin W."/>
            <person name="Scarpelli C."/>
            <person name="Wincker P."/>
            <person name="Lander E.S."/>
            <person name="Weissenbach J."/>
            <person name="Roest Crollius H."/>
        </authorList>
    </citation>
    <scope>NUCLEOTIDE SEQUENCE [LARGE SCALE GENOMIC DNA]</scope>
</reference>
<evidence type="ECO:0000256" key="6">
    <source>
        <dbReference type="ARBA" id="ARBA00022468"/>
    </source>
</evidence>
<dbReference type="Pfam" id="PF19533">
    <property type="entry name" value="Rab3-GAP_cat_C"/>
    <property type="match status" value="1"/>
</dbReference>
<proteinExistence type="inferred from homology"/>
<feature type="region of interest" description="Disordered" evidence="10">
    <location>
        <begin position="378"/>
        <end position="397"/>
    </location>
</feature>
<keyword evidence="8" id="KW-0256">Endoplasmic reticulum</keyword>
<evidence type="ECO:0000313" key="14">
    <source>
        <dbReference type="Proteomes" id="UP000007303"/>
    </source>
</evidence>
<dbReference type="Ensembl" id="ENSTNIT00000008783.1">
    <property type="protein sequence ID" value="ENSTNIP00000008615.1"/>
    <property type="gene ID" value="ENSTNIG00000005890.1"/>
</dbReference>
<dbReference type="OMA" id="DEMIDAR"/>
<protein>
    <recommendedName>
        <fullName evidence="5">Rab3 GTPase-activating protein catalytic subunit</fullName>
    </recommendedName>
</protein>
<feature type="domain" description="Rab3GAP catalytic subunit conserved" evidence="11">
    <location>
        <begin position="557"/>
        <end position="712"/>
    </location>
</feature>
<dbReference type="InParanoid" id="H3CK36"/>
<dbReference type="InterPro" id="IPR045698">
    <property type="entry name" value="Rab3GAP1_C"/>
</dbReference>
<dbReference type="PANTHER" id="PTHR21422:SF9">
    <property type="entry name" value="RAB3 GTPASE-ACTIVATING PROTEIN CATALYTIC SUBUNIT"/>
    <property type="match status" value="1"/>
</dbReference>
<evidence type="ECO:0000259" key="12">
    <source>
        <dbReference type="Pfam" id="PF19533"/>
    </source>
</evidence>
<dbReference type="AlphaFoldDB" id="H3CK36"/>
<dbReference type="InterPro" id="IPR026147">
    <property type="entry name" value="Rab3GAP1_conserved"/>
</dbReference>
<dbReference type="GO" id="GO:0005783">
    <property type="term" value="C:endoplasmic reticulum"/>
    <property type="evidence" value="ECO:0007669"/>
    <property type="project" value="UniProtKB-SubCell"/>
</dbReference>
<dbReference type="Proteomes" id="UP000007303">
    <property type="component" value="Unassembled WGS sequence"/>
</dbReference>
<feature type="compositionally biased region" description="Basic and acidic residues" evidence="10">
    <location>
        <begin position="495"/>
        <end position="507"/>
    </location>
</feature>
<dbReference type="PANTHER" id="PTHR21422">
    <property type="entry name" value="RAB3 GTPASE-ACTIVATING PROTEIN CATALYTIC SUBUNIT"/>
    <property type="match status" value="1"/>
</dbReference>
<dbReference type="GO" id="GO:0005794">
    <property type="term" value="C:Golgi apparatus"/>
    <property type="evidence" value="ECO:0007669"/>
    <property type="project" value="UniProtKB-SubCell"/>
</dbReference>
<comment type="similarity">
    <text evidence="4">Belongs to the Rab3-GAP catalytic subunit family.</text>
</comment>
<evidence type="ECO:0000259" key="11">
    <source>
        <dbReference type="Pfam" id="PF13890"/>
    </source>
</evidence>
<reference evidence="13" key="2">
    <citation type="submission" date="2025-08" db="UniProtKB">
        <authorList>
            <consortium name="Ensembl"/>
        </authorList>
    </citation>
    <scope>IDENTIFICATION</scope>
</reference>
<evidence type="ECO:0000256" key="9">
    <source>
        <dbReference type="ARBA" id="ARBA00023034"/>
    </source>
</evidence>
<dbReference type="Pfam" id="PF13890">
    <property type="entry name" value="Rab3-GTPase_cat"/>
    <property type="match status" value="1"/>
</dbReference>
<feature type="domain" description="Rab3GAP catalytic subunit C-terminal" evidence="12">
    <location>
        <begin position="724"/>
        <end position="926"/>
    </location>
</feature>
<evidence type="ECO:0000256" key="5">
    <source>
        <dbReference type="ARBA" id="ARBA00015817"/>
    </source>
</evidence>
<dbReference type="GeneTree" id="ENSGT00390000006705"/>
<feature type="compositionally biased region" description="Basic and acidic residues" evidence="10">
    <location>
        <begin position="554"/>
        <end position="563"/>
    </location>
</feature>
<evidence type="ECO:0000256" key="10">
    <source>
        <dbReference type="SAM" id="MobiDB-lite"/>
    </source>
</evidence>
<dbReference type="GO" id="GO:0005096">
    <property type="term" value="F:GTPase activator activity"/>
    <property type="evidence" value="ECO:0007669"/>
    <property type="project" value="UniProtKB-KW"/>
</dbReference>